<accession>D5UL54</accession>
<sequence length="49" mass="4973">MGRARLGAAPAGGATGAAHGTVTFDLHDASGGSTGRFARFAQPWVGRFR</sequence>
<evidence type="ECO:0000313" key="1">
    <source>
        <dbReference type="EMBL" id="ADG75936.1"/>
    </source>
</evidence>
<organism evidence="1 2">
    <name type="scientific">Cellulomonas flavigena (strain ATCC 482 / DSM 20109 / BCRC 11376 / JCM 18109 / NBRC 3775 / NCIMB 8073 / NRS 134)</name>
    <dbReference type="NCBI Taxonomy" id="446466"/>
    <lineage>
        <taxon>Bacteria</taxon>
        <taxon>Bacillati</taxon>
        <taxon>Actinomycetota</taxon>
        <taxon>Actinomycetes</taxon>
        <taxon>Micrococcales</taxon>
        <taxon>Cellulomonadaceae</taxon>
        <taxon>Cellulomonas</taxon>
    </lineage>
</organism>
<dbReference type="KEGG" id="cfl:Cfla_3053"/>
<dbReference type="Proteomes" id="UP000000849">
    <property type="component" value="Chromosome"/>
</dbReference>
<name>D5UL54_CELFN</name>
<dbReference type="AlphaFoldDB" id="D5UL54"/>
<keyword evidence="2" id="KW-1185">Reference proteome</keyword>
<evidence type="ECO:0000313" key="2">
    <source>
        <dbReference type="Proteomes" id="UP000000849"/>
    </source>
</evidence>
<protein>
    <submittedName>
        <fullName evidence="1">Uncharacterized protein</fullName>
    </submittedName>
</protein>
<gene>
    <name evidence="1" type="ordered locus">Cfla_3053</name>
</gene>
<dbReference type="EMBL" id="CP001964">
    <property type="protein sequence ID" value="ADG75936.1"/>
    <property type="molecule type" value="Genomic_DNA"/>
</dbReference>
<dbReference type="STRING" id="446466.Cfla_3053"/>
<reference evidence="1 2" key="1">
    <citation type="journal article" date="2010" name="Stand. Genomic Sci.">
        <title>Complete genome sequence of Cellulomonas flavigena type strain (134).</title>
        <authorList>
            <person name="Abt B."/>
            <person name="Foster B."/>
            <person name="Lapidus A."/>
            <person name="Clum A."/>
            <person name="Sun H."/>
            <person name="Pukall R."/>
            <person name="Lucas S."/>
            <person name="Glavina Del Rio T."/>
            <person name="Nolan M."/>
            <person name="Tice H."/>
            <person name="Cheng J.F."/>
            <person name="Pitluck S."/>
            <person name="Liolios K."/>
            <person name="Ivanova N."/>
            <person name="Mavromatis K."/>
            <person name="Ovchinnikova G."/>
            <person name="Pati A."/>
            <person name="Goodwin L."/>
            <person name="Chen A."/>
            <person name="Palaniappan K."/>
            <person name="Land M."/>
            <person name="Hauser L."/>
            <person name="Chang Y.J."/>
            <person name="Jeffries C.D."/>
            <person name="Rohde M."/>
            <person name="Goker M."/>
            <person name="Woyke T."/>
            <person name="Bristow J."/>
            <person name="Eisen J.A."/>
            <person name="Markowitz V."/>
            <person name="Hugenholtz P."/>
            <person name="Kyrpides N.C."/>
            <person name="Klenk H.P."/>
        </authorList>
    </citation>
    <scope>NUCLEOTIDE SEQUENCE [LARGE SCALE GENOMIC DNA]</scope>
    <source>
        <strain evidence="2">ATCC 482 / DSM 20109 / BCRC 11376 / JCM 18109 / NBRC 3775 / NCIMB 8073 / NRS 134</strain>
    </source>
</reference>
<proteinExistence type="predicted"/>
<dbReference type="HOGENOM" id="CLU_3133719_0_0_11"/>